<accession>A0A918QTY5</accession>
<dbReference type="Pfam" id="PF07949">
    <property type="entry name" value="YbbR"/>
    <property type="match status" value="1"/>
</dbReference>
<sequence>MIFTKLSKEYTKTISFEIEKYNVPKEYVILNDSINLNITLKTFGFNWLRYAMSKPKIAIDFSKDVSKEGSVFIYNKSKAYLNNTQFDKNIEVLNLEPERLVFRYDVNLVKKVPIKINTDIQYRIGYDRASEVIAEPDSVVIVGPEILVSEYEFLETDTLKLSNIRGDIKQSVTLKLPNNESDLKITVEHVTLSAKVEKFTEGAFKIPVELINVPKGLQVKYFPKEVTVSYYVSLSDFKMISKKDFKVICDFQKVNESQTVLKPELVLFPEVAQNTKIDYQRIEFITTK</sequence>
<reference evidence="1" key="1">
    <citation type="journal article" date="2014" name="Int. J. Syst. Evol. Microbiol.">
        <title>Complete genome sequence of Corynebacterium casei LMG S-19264T (=DSM 44701T), isolated from a smear-ripened cheese.</title>
        <authorList>
            <consortium name="US DOE Joint Genome Institute (JGI-PGF)"/>
            <person name="Walter F."/>
            <person name="Albersmeier A."/>
            <person name="Kalinowski J."/>
            <person name="Ruckert C."/>
        </authorList>
    </citation>
    <scope>NUCLEOTIDE SEQUENCE</scope>
    <source>
        <strain evidence="1">KCTC 12710</strain>
    </source>
</reference>
<dbReference type="AlphaFoldDB" id="A0A918QTY5"/>
<keyword evidence="2" id="KW-1185">Reference proteome</keyword>
<evidence type="ECO:0000313" key="2">
    <source>
        <dbReference type="Proteomes" id="UP000636004"/>
    </source>
</evidence>
<dbReference type="Gene3D" id="2.170.120.40">
    <property type="entry name" value="YbbR-like domain"/>
    <property type="match status" value="1"/>
</dbReference>
<reference evidence="1" key="2">
    <citation type="submission" date="2020-09" db="EMBL/GenBank/DDBJ databases">
        <authorList>
            <person name="Sun Q."/>
            <person name="Kim S."/>
        </authorList>
    </citation>
    <scope>NUCLEOTIDE SEQUENCE</scope>
    <source>
        <strain evidence="1">KCTC 12710</strain>
    </source>
</reference>
<evidence type="ECO:0008006" key="3">
    <source>
        <dbReference type="Google" id="ProtNLM"/>
    </source>
</evidence>
<dbReference type="InterPro" id="IPR012505">
    <property type="entry name" value="YbbR"/>
</dbReference>
<proteinExistence type="predicted"/>
<name>A0A918QTY5_9FLAO</name>
<gene>
    <name evidence="1" type="ORF">GCM10007028_00540</name>
</gene>
<protein>
    <recommendedName>
        <fullName evidence="3">YbbR-like domain-containing protein</fullName>
    </recommendedName>
</protein>
<comment type="caution">
    <text evidence="1">The sequence shown here is derived from an EMBL/GenBank/DDBJ whole genome shotgun (WGS) entry which is preliminary data.</text>
</comment>
<dbReference type="EMBL" id="BMWZ01000001">
    <property type="protein sequence ID" value="GGZ67551.1"/>
    <property type="molecule type" value="Genomic_DNA"/>
</dbReference>
<evidence type="ECO:0000313" key="1">
    <source>
        <dbReference type="EMBL" id="GGZ67551.1"/>
    </source>
</evidence>
<dbReference type="Proteomes" id="UP000636004">
    <property type="component" value="Unassembled WGS sequence"/>
</dbReference>
<organism evidence="1 2">
    <name type="scientific">Algibacter mikhailovii</name>
    <dbReference type="NCBI Taxonomy" id="425498"/>
    <lineage>
        <taxon>Bacteria</taxon>
        <taxon>Pseudomonadati</taxon>
        <taxon>Bacteroidota</taxon>
        <taxon>Flavobacteriia</taxon>
        <taxon>Flavobacteriales</taxon>
        <taxon>Flavobacteriaceae</taxon>
        <taxon>Algibacter</taxon>
    </lineage>
</organism>